<evidence type="ECO:0000313" key="7">
    <source>
        <dbReference type="Proteomes" id="UP000075359"/>
    </source>
</evidence>
<organism evidence="6 7">
    <name type="scientific">Sulfurovum riftiae</name>
    <dbReference type="NCBI Taxonomy" id="1630136"/>
    <lineage>
        <taxon>Bacteria</taxon>
        <taxon>Pseudomonadati</taxon>
        <taxon>Campylobacterota</taxon>
        <taxon>Epsilonproteobacteria</taxon>
        <taxon>Campylobacterales</taxon>
        <taxon>Sulfurovaceae</taxon>
        <taxon>Sulfurovum</taxon>
    </lineage>
</organism>
<keyword evidence="1" id="KW-0813">Transport</keyword>
<gene>
    <name evidence="6" type="ORF">AS592_07195</name>
</gene>
<dbReference type="Pfam" id="PF00085">
    <property type="entry name" value="Thioredoxin"/>
    <property type="match status" value="1"/>
</dbReference>
<dbReference type="OrthoDB" id="9790390at2"/>
<dbReference type="InterPro" id="IPR013766">
    <property type="entry name" value="Thioredoxin_domain"/>
</dbReference>
<keyword evidence="4" id="KW-0676">Redox-active center</keyword>
<reference evidence="6 7" key="1">
    <citation type="submission" date="2015-11" db="EMBL/GenBank/DDBJ databases">
        <title>Draft genome of Sulfurovum riftiae 1812E, a member of the Epsilonproteobacteria isolated from the tube of the deep-sea hydrothermal vent tubewom Riftia pachyptila.</title>
        <authorList>
            <person name="Vetriani C."/>
            <person name="Giovannelli D."/>
        </authorList>
    </citation>
    <scope>NUCLEOTIDE SEQUENCE [LARGE SCALE GENOMIC DNA]</scope>
    <source>
        <strain evidence="6 7">1812E</strain>
    </source>
</reference>
<dbReference type="EMBL" id="LNKT01000023">
    <property type="protein sequence ID" value="KYJ86578.1"/>
    <property type="molecule type" value="Genomic_DNA"/>
</dbReference>
<evidence type="ECO:0000256" key="2">
    <source>
        <dbReference type="ARBA" id="ARBA00022982"/>
    </source>
</evidence>
<evidence type="ECO:0000259" key="5">
    <source>
        <dbReference type="PROSITE" id="PS51352"/>
    </source>
</evidence>
<dbReference type="GO" id="GO:0005829">
    <property type="term" value="C:cytosol"/>
    <property type="evidence" value="ECO:0007669"/>
    <property type="project" value="TreeGrafter"/>
</dbReference>
<dbReference type="GO" id="GO:0045454">
    <property type="term" value="P:cell redox homeostasis"/>
    <property type="evidence" value="ECO:0007669"/>
    <property type="project" value="TreeGrafter"/>
</dbReference>
<evidence type="ECO:0000313" key="6">
    <source>
        <dbReference type="EMBL" id="KYJ86578.1"/>
    </source>
</evidence>
<dbReference type="STRING" id="1630136.AS592_07195"/>
<keyword evidence="7" id="KW-1185">Reference proteome</keyword>
<dbReference type="PANTHER" id="PTHR45663">
    <property type="entry name" value="GEO12009P1"/>
    <property type="match status" value="1"/>
</dbReference>
<protein>
    <submittedName>
        <fullName evidence="6">Thioredoxin</fullName>
    </submittedName>
</protein>
<dbReference type="AlphaFoldDB" id="A0A151CGB9"/>
<evidence type="ECO:0000256" key="4">
    <source>
        <dbReference type="ARBA" id="ARBA00023284"/>
    </source>
</evidence>
<dbReference type="PROSITE" id="PS51352">
    <property type="entry name" value="THIOREDOXIN_2"/>
    <property type="match status" value="1"/>
</dbReference>
<evidence type="ECO:0000256" key="1">
    <source>
        <dbReference type="ARBA" id="ARBA00022448"/>
    </source>
</evidence>
<dbReference type="InterPro" id="IPR017937">
    <property type="entry name" value="Thioredoxin_CS"/>
</dbReference>
<dbReference type="GO" id="GO:0015035">
    <property type="term" value="F:protein-disulfide reductase activity"/>
    <property type="evidence" value="ECO:0007669"/>
    <property type="project" value="TreeGrafter"/>
</dbReference>
<dbReference type="PROSITE" id="PS00194">
    <property type="entry name" value="THIOREDOXIN_1"/>
    <property type="match status" value="1"/>
</dbReference>
<accession>A0A151CGB9</accession>
<keyword evidence="3" id="KW-1015">Disulfide bond</keyword>
<dbReference type="CDD" id="cd02947">
    <property type="entry name" value="TRX_family"/>
    <property type="match status" value="1"/>
</dbReference>
<name>A0A151CGB9_9BACT</name>
<dbReference type="Proteomes" id="UP000075359">
    <property type="component" value="Unassembled WGS sequence"/>
</dbReference>
<dbReference type="Gene3D" id="3.40.30.10">
    <property type="entry name" value="Glutaredoxin"/>
    <property type="match status" value="1"/>
</dbReference>
<dbReference type="InterPro" id="IPR036249">
    <property type="entry name" value="Thioredoxin-like_sf"/>
</dbReference>
<evidence type="ECO:0000256" key="3">
    <source>
        <dbReference type="ARBA" id="ARBA00023157"/>
    </source>
</evidence>
<sequence>MELTDKNYETIIKKNERPVFIDFYSPTCGPCQMLMQLIDERLEKYGEEHDIKVVKCNVAQNPKLASAFKIESVPFTIAVMPDGKLKYPEIGLKNETYYFELIDKLAGKGSFFSRLFT</sequence>
<dbReference type="RefSeq" id="WP_067330917.1">
    <property type="nucleotide sequence ID" value="NZ_LNKT01000023.1"/>
</dbReference>
<comment type="caution">
    <text evidence="6">The sequence shown here is derived from an EMBL/GenBank/DDBJ whole genome shotgun (WGS) entry which is preliminary data.</text>
</comment>
<dbReference type="PANTHER" id="PTHR45663:SF11">
    <property type="entry name" value="GEO12009P1"/>
    <property type="match status" value="1"/>
</dbReference>
<keyword evidence="2" id="KW-0249">Electron transport</keyword>
<dbReference type="SUPFAM" id="SSF52833">
    <property type="entry name" value="Thioredoxin-like"/>
    <property type="match status" value="1"/>
</dbReference>
<feature type="domain" description="Thioredoxin" evidence="5">
    <location>
        <begin position="1"/>
        <end position="107"/>
    </location>
</feature>
<proteinExistence type="predicted"/>